<dbReference type="EMBL" id="JDSS02000024">
    <property type="protein sequence ID" value="KFB67937.1"/>
    <property type="molecule type" value="Genomic_DNA"/>
</dbReference>
<evidence type="ECO:0000313" key="2">
    <source>
        <dbReference type="EMBL" id="KFB67937.1"/>
    </source>
</evidence>
<organism evidence="2 3">
    <name type="scientific">Candidatus Accumulibacter vicinus</name>
    <dbReference type="NCBI Taxonomy" id="2954382"/>
    <lineage>
        <taxon>Bacteria</taxon>
        <taxon>Pseudomonadati</taxon>
        <taxon>Pseudomonadota</taxon>
        <taxon>Betaproteobacteria</taxon>
        <taxon>Candidatus Accumulibacter</taxon>
    </lineage>
</organism>
<reference evidence="2 3" key="1">
    <citation type="submission" date="2014-07" db="EMBL/GenBank/DDBJ databases">
        <title>Expanding our view of genomic diversity in Candidatus Accumulibacter clades.</title>
        <authorList>
            <person name="Skennerton C.T."/>
            <person name="Barr J.J."/>
            <person name="Slater F.R."/>
            <person name="Bond P.L."/>
            <person name="Tyson G.W."/>
        </authorList>
    </citation>
    <scope>NUCLEOTIDE SEQUENCE [LARGE SCALE GENOMIC DNA]</scope>
    <source>
        <strain evidence="3">SK-01</strain>
    </source>
</reference>
<sequence length="68" mass="7126">MPSPRPLARSSTFSTPPSSSWNENWSIGLPAVFRALGADPSSGMRNTDEAGAPRCSAVVQTNTAFGET</sequence>
<dbReference type="Proteomes" id="UP000019812">
    <property type="component" value="Unassembled WGS sequence"/>
</dbReference>
<feature type="region of interest" description="Disordered" evidence="1">
    <location>
        <begin position="1"/>
        <end position="23"/>
    </location>
</feature>
<feature type="compositionally biased region" description="Low complexity" evidence="1">
    <location>
        <begin position="10"/>
        <end position="20"/>
    </location>
</feature>
<proteinExistence type="predicted"/>
<dbReference type="AlphaFoldDB" id="A0A084XZP3"/>
<evidence type="ECO:0000256" key="1">
    <source>
        <dbReference type="SAM" id="MobiDB-lite"/>
    </source>
</evidence>
<gene>
    <name evidence="2" type="ORF">CAPSK01_002526</name>
</gene>
<protein>
    <submittedName>
        <fullName evidence="2">Uncharacterized protein</fullName>
    </submittedName>
</protein>
<comment type="caution">
    <text evidence="2">The sequence shown here is derived from an EMBL/GenBank/DDBJ whole genome shotgun (WGS) entry which is preliminary data.</text>
</comment>
<evidence type="ECO:0000313" key="3">
    <source>
        <dbReference type="Proteomes" id="UP000019812"/>
    </source>
</evidence>
<accession>A0A084XZP3</accession>
<name>A0A084XZP3_9PROT</name>